<dbReference type="EMBL" id="CP006259">
    <property type="protein sequence ID" value="AGS68910.1"/>
    <property type="molecule type" value="Genomic_DNA"/>
</dbReference>
<evidence type="ECO:0000256" key="1">
    <source>
        <dbReference type="SAM" id="MobiDB-lite"/>
    </source>
</evidence>
<reference evidence="2 3" key="2">
    <citation type="journal article" date="2013" name="J. Biotechnol.">
        <title>Complete genome sequence of the kirromycin producer Streptomyces collinus Tu 365 consisting of a linear chromosome and two linear plasmids.</title>
        <authorList>
            <person name="Ruckert C."/>
            <person name="Szczepanowski R."/>
            <person name="Albersmeier A."/>
            <person name="Goesmann A."/>
            <person name="Iftime D."/>
            <person name="Musiol E.M."/>
            <person name="Blin K."/>
            <person name="Wohlleben W."/>
            <person name="Puhler A."/>
            <person name="Kalinowski J."/>
            <person name="Weber T."/>
        </authorList>
    </citation>
    <scope>NUCLEOTIDE SEQUENCE [LARGE SCALE GENOMIC DNA]</scope>
    <source>
        <strain evidence="3">DSM 40733 / Tue 365</strain>
    </source>
</reference>
<dbReference type="eggNOG" id="ENOG503127G">
    <property type="taxonomic scope" value="Bacteria"/>
</dbReference>
<accession>S5VKE7</accession>
<dbReference type="HOGENOM" id="CLU_130988_0_0_11"/>
<protein>
    <submittedName>
        <fullName evidence="2">Uncharacterized protein</fullName>
    </submittedName>
</protein>
<proteinExistence type="predicted"/>
<feature type="region of interest" description="Disordered" evidence="1">
    <location>
        <begin position="87"/>
        <end position="115"/>
    </location>
</feature>
<evidence type="ECO:0000313" key="2">
    <source>
        <dbReference type="EMBL" id="AGS68910.1"/>
    </source>
</evidence>
<reference evidence="3" key="1">
    <citation type="submission" date="2012-10" db="EMBL/GenBank/DDBJ databases">
        <title>The complete genome sequence of Streptomyces collinus Tu 365.</title>
        <authorList>
            <person name="Ruckert C."/>
            <person name="Szczepanowski R."/>
            <person name="Goesmann A."/>
            <person name="Pross E.K."/>
            <person name="Musiol E.M."/>
            <person name="Blin K."/>
            <person name="Wohlleben W."/>
            <person name="Puhler A."/>
            <person name="Weber T."/>
            <person name="Kalinowski J."/>
        </authorList>
    </citation>
    <scope>NUCLEOTIDE SEQUENCE [LARGE SCALE GENOMIC DNA]</scope>
    <source>
        <strain evidence="3">DSM 40733 / Tue 365</strain>
    </source>
</reference>
<gene>
    <name evidence="2" type="ORF">B446_10440</name>
</gene>
<dbReference type="AlphaFoldDB" id="S5VKE7"/>
<name>S5VKE7_STRC3</name>
<evidence type="ECO:0000313" key="3">
    <source>
        <dbReference type="Proteomes" id="UP000015423"/>
    </source>
</evidence>
<keyword evidence="3" id="KW-1185">Reference proteome</keyword>
<dbReference type="Proteomes" id="UP000015423">
    <property type="component" value="Chromosome"/>
</dbReference>
<organism evidence="2 3">
    <name type="scientific">Streptomyces collinus (strain DSM 40733 / Tue 365)</name>
    <dbReference type="NCBI Taxonomy" id="1214242"/>
    <lineage>
        <taxon>Bacteria</taxon>
        <taxon>Bacillati</taxon>
        <taxon>Actinomycetota</taxon>
        <taxon>Actinomycetes</taxon>
        <taxon>Kitasatosporales</taxon>
        <taxon>Streptomycetaceae</taxon>
        <taxon>Streptomyces</taxon>
    </lineage>
</organism>
<sequence length="115" mass="12079">MHSTSAPAAPVSPVPALAAGASTARIPADPAATLRRAVADLRRRPAAGTRLTRAWHARADLARAYFALLLTLVPRPRPRRTLTVFVATLNEPPTGPGGRRPAHRDRPGAGPDATT</sequence>
<dbReference type="KEGG" id="sci:B446_10440"/>
<dbReference type="STRING" id="1214242.B446_10440"/>